<organism evidence="1 2">
    <name type="scientific">Flagellimonas spongiicola</name>
    <dbReference type="NCBI Taxonomy" id="2942208"/>
    <lineage>
        <taxon>Bacteria</taxon>
        <taxon>Pseudomonadati</taxon>
        <taxon>Bacteroidota</taxon>
        <taxon>Flavobacteriia</taxon>
        <taxon>Flavobacteriales</taxon>
        <taxon>Flavobacteriaceae</taxon>
        <taxon>Flagellimonas</taxon>
    </lineage>
</organism>
<keyword evidence="2" id="KW-1185">Reference proteome</keyword>
<dbReference type="SUPFAM" id="SSF158446">
    <property type="entry name" value="IVS-encoded protein-like"/>
    <property type="match status" value="1"/>
</dbReference>
<dbReference type="InterPro" id="IPR036583">
    <property type="entry name" value="23S_rRNA_IVS_sf"/>
</dbReference>
<evidence type="ECO:0000313" key="1">
    <source>
        <dbReference type="EMBL" id="MCL6274347.1"/>
    </source>
</evidence>
<dbReference type="RefSeq" id="WP_249657529.1">
    <property type="nucleotide sequence ID" value="NZ_JAMFMA010000002.1"/>
</dbReference>
<dbReference type="Gene3D" id="1.20.1440.60">
    <property type="entry name" value="23S rRNA-intervening sequence"/>
    <property type="match status" value="1"/>
</dbReference>
<dbReference type="EMBL" id="JAMFMA010000002">
    <property type="protein sequence ID" value="MCL6274347.1"/>
    <property type="molecule type" value="Genomic_DNA"/>
</dbReference>
<sequence>MMEVRENVVVTKSTELALLVIEFCEELEGNKKFVVARQLLKAGTSVGANIREAQNAESMADFVHKLKIAAKELEETKYWLELCEKSKSYPCNEELISTSSELSLILGKIVSTSKKKLNNS</sequence>
<accession>A0ABT0PSJ2</accession>
<name>A0ABT0PSJ2_9FLAO</name>
<dbReference type="PANTHER" id="PTHR38471:SF2">
    <property type="entry name" value="FOUR HELIX BUNDLE PROTEIN"/>
    <property type="match status" value="1"/>
</dbReference>
<reference evidence="1 2" key="1">
    <citation type="submission" date="2022-05" db="EMBL/GenBank/DDBJ databases">
        <authorList>
            <person name="Park J.-S."/>
        </authorList>
    </citation>
    <scope>NUCLEOTIDE SEQUENCE [LARGE SCALE GENOMIC DNA]</scope>
    <source>
        <strain evidence="1 2">2012CJ35-5</strain>
    </source>
</reference>
<dbReference type="PANTHER" id="PTHR38471">
    <property type="entry name" value="FOUR HELIX BUNDLE PROTEIN"/>
    <property type="match status" value="1"/>
</dbReference>
<evidence type="ECO:0000313" key="2">
    <source>
        <dbReference type="Proteomes" id="UP001203607"/>
    </source>
</evidence>
<protein>
    <submittedName>
        <fullName evidence="1">Four helix bundle protein</fullName>
    </submittedName>
</protein>
<comment type="caution">
    <text evidence="1">The sequence shown here is derived from an EMBL/GenBank/DDBJ whole genome shotgun (WGS) entry which is preliminary data.</text>
</comment>
<dbReference type="NCBIfam" id="TIGR02436">
    <property type="entry name" value="four helix bundle protein"/>
    <property type="match status" value="1"/>
</dbReference>
<proteinExistence type="predicted"/>
<dbReference type="Pfam" id="PF05635">
    <property type="entry name" value="23S_rRNA_IVP"/>
    <property type="match status" value="1"/>
</dbReference>
<dbReference type="InterPro" id="IPR012657">
    <property type="entry name" value="23S_rRNA-intervening_sequence"/>
</dbReference>
<gene>
    <name evidence="1" type="ORF">M3P19_10020</name>
</gene>
<dbReference type="PIRSF" id="PIRSF035652">
    <property type="entry name" value="CHP02436"/>
    <property type="match status" value="1"/>
</dbReference>
<dbReference type="Proteomes" id="UP001203607">
    <property type="component" value="Unassembled WGS sequence"/>
</dbReference>